<evidence type="ECO:0000313" key="1">
    <source>
        <dbReference type="EMBL" id="SEB45051.1"/>
    </source>
</evidence>
<organism evidence="1 2">
    <name type="scientific">Nitratireductor aquibiodomus</name>
    <dbReference type="NCBI Taxonomy" id="204799"/>
    <lineage>
        <taxon>Bacteria</taxon>
        <taxon>Pseudomonadati</taxon>
        <taxon>Pseudomonadota</taxon>
        <taxon>Alphaproteobacteria</taxon>
        <taxon>Hyphomicrobiales</taxon>
        <taxon>Phyllobacteriaceae</taxon>
        <taxon>Nitratireductor</taxon>
    </lineage>
</organism>
<evidence type="ECO:0000313" key="2">
    <source>
        <dbReference type="Proteomes" id="UP000199064"/>
    </source>
</evidence>
<dbReference type="EMBL" id="FNSL01000001">
    <property type="protein sequence ID" value="SEB45051.1"/>
    <property type="molecule type" value="Genomic_DNA"/>
</dbReference>
<sequence length="51" mass="5944">MTHVRETDSQPMTYGRHALPVAPMAMPEQVLERRRARPALFSVLLKRLAWK</sequence>
<accession>A0A1H4JFN9</accession>
<gene>
    <name evidence="1" type="ORF">SAMN05216452_1336</name>
</gene>
<dbReference type="Proteomes" id="UP000199064">
    <property type="component" value="Unassembled WGS sequence"/>
</dbReference>
<dbReference type="AlphaFoldDB" id="A0A1H4JFN9"/>
<protein>
    <submittedName>
        <fullName evidence="1">Uncharacterized protein</fullName>
    </submittedName>
</protein>
<reference evidence="2" key="1">
    <citation type="submission" date="2016-10" db="EMBL/GenBank/DDBJ databases">
        <authorList>
            <person name="Varghese N."/>
            <person name="Submissions S."/>
        </authorList>
    </citation>
    <scope>NUCLEOTIDE SEQUENCE [LARGE SCALE GENOMIC DNA]</scope>
    <source>
        <strain evidence="2">ES.061</strain>
    </source>
</reference>
<dbReference type="RefSeq" id="WP_155983348.1">
    <property type="nucleotide sequence ID" value="NZ_FNSL01000001.1"/>
</dbReference>
<name>A0A1H4JFN9_9HYPH</name>
<keyword evidence="2" id="KW-1185">Reference proteome</keyword>
<proteinExistence type="predicted"/>